<dbReference type="EMBL" id="JAYGHT010000006">
    <property type="protein sequence ID" value="MEA5517999.1"/>
    <property type="molecule type" value="Genomic_DNA"/>
</dbReference>
<evidence type="ECO:0000256" key="1">
    <source>
        <dbReference type="ARBA" id="ARBA00022714"/>
    </source>
</evidence>
<evidence type="ECO:0000256" key="3">
    <source>
        <dbReference type="ARBA" id="ARBA00023004"/>
    </source>
</evidence>
<reference evidence="9 10" key="1">
    <citation type="submission" date="2023-12" db="EMBL/GenBank/DDBJ databases">
        <title>Baltic Sea Cyanobacteria.</title>
        <authorList>
            <person name="Delbaje E."/>
            <person name="Fewer D.P."/>
            <person name="Shishido T.K."/>
        </authorList>
    </citation>
    <scope>NUCLEOTIDE SEQUENCE [LARGE SCALE GENOMIC DNA]</scope>
    <source>
        <strain evidence="9 10">CCNP 1315</strain>
    </source>
</reference>
<comment type="caution">
    <text evidence="9">The sequence shown here is derived from an EMBL/GenBank/DDBJ whole genome shotgun (WGS) entry which is preliminary data.</text>
</comment>
<dbReference type="Gene3D" id="2.102.10.10">
    <property type="entry name" value="Rieske [2Fe-2S] iron-sulphur domain"/>
    <property type="match status" value="1"/>
</dbReference>
<keyword evidence="4" id="KW-0411">Iron-sulfur</keyword>
<keyword evidence="1" id="KW-0001">2Fe-2S</keyword>
<dbReference type="PANTHER" id="PTHR21496:SF0">
    <property type="entry name" value="RIESKE DOMAIN-CONTAINING PROTEIN"/>
    <property type="match status" value="1"/>
</dbReference>
<comment type="similarity">
    <text evidence="6">Belongs to the bacterial ring-hydroxylating dioxygenase ferredoxin component family.</text>
</comment>
<dbReference type="RefSeq" id="WP_323273517.1">
    <property type="nucleotide sequence ID" value="NZ_JAYGHT010000006.1"/>
</dbReference>
<evidence type="ECO:0000256" key="2">
    <source>
        <dbReference type="ARBA" id="ARBA00022723"/>
    </source>
</evidence>
<comment type="cofactor">
    <cofactor evidence="5">
        <name>[2Fe-2S] cluster</name>
        <dbReference type="ChEBI" id="CHEBI:190135"/>
    </cofactor>
</comment>
<dbReference type="Gene3D" id="3.30.300.130">
    <property type="entry name" value="Fe-S cluster assembly (FSCA)"/>
    <property type="match status" value="1"/>
</dbReference>
<dbReference type="SUPFAM" id="SSF117916">
    <property type="entry name" value="Fe-S cluster assembly (FSCA) domain-like"/>
    <property type="match status" value="1"/>
</dbReference>
<keyword evidence="2" id="KW-0479">Metal-binding</keyword>
<dbReference type="Pfam" id="PF00355">
    <property type="entry name" value="Rieske"/>
    <property type="match status" value="1"/>
</dbReference>
<protein>
    <submittedName>
        <fullName evidence="9">NifU family protein</fullName>
    </submittedName>
</protein>
<dbReference type="SUPFAM" id="SSF50022">
    <property type="entry name" value="ISP domain"/>
    <property type="match status" value="1"/>
</dbReference>
<dbReference type="InterPro" id="IPR001075">
    <property type="entry name" value="NIF_FeS_clus_asmbl_NifU_C"/>
</dbReference>
<name>A0ABU5TT80_9CYAN</name>
<proteinExistence type="inferred from homology"/>
<dbReference type="PROSITE" id="PS51296">
    <property type="entry name" value="RIESKE"/>
    <property type="match status" value="1"/>
</dbReference>
<dbReference type="PANTHER" id="PTHR21496">
    <property type="entry name" value="FERREDOXIN-RELATED"/>
    <property type="match status" value="1"/>
</dbReference>
<evidence type="ECO:0000256" key="7">
    <source>
        <dbReference type="ARBA" id="ARBA00049958"/>
    </source>
</evidence>
<dbReference type="Pfam" id="PF01106">
    <property type="entry name" value="NifU"/>
    <property type="match status" value="1"/>
</dbReference>
<gene>
    <name evidence="9" type="ORF">VB854_03435</name>
</gene>
<feature type="domain" description="Rieske" evidence="8">
    <location>
        <begin position="192"/>
        <end position="287"/>
    </location>
</feature>
<evidence type="ECO:0000256" key="5">
    <source>
        <dbReference type="ARBA" id="ARBA00034078"/>
    </source>
</evidence>
<evidence type="ECO:0000313" key="10">
    <source>
        <dbReference type="Proteomes" id="UP001301728"/>
    </source>
</evidence>
<dbReference type="InterPro" id="IPR034904">
    <property type="entry name" value="FSCA_dom_sf"/>
</dbReference>
<evidence type="ECO:0000256" key="6">
    <source>
        <dbReference type="ARBA" id="ARBA00038001"/>
    </source>
</evidence>
<comment type="function">
    <text evidence="7">May be involved in the formation or repair of [Fe-S] clusters present in iron-sulfur proteins.</text>
</comment>
<evidence type="ECO:0000259" key="8">
    <source>
        <dbReference type="PROSITE" id="PS51296"/>
    </source>
</evidence>
<dbReference type="InterPro" id="IPR017941">
    <property type="entry name" value="Rieske_2Fe-2S"/>
</dbReference>
<evidence type="ECO:0000313" key="9">
    <source>
        <dbReference type="EMBL" id="MEA5517999.1"/>
    </source>
</evidence>
<dbReference type="InterPro" id="IPR036922">
    <property type="entry name" value="Rieske_2Fe-2S_sf"/>
</dbReference>
<organism evidence="9 10">
    <name type="scientific">Limnoraphis robusta CCNP1315</name>
    <dbReference type="NCBI Taxonomy" id="3110306"/>
    <lineage>
        <taxon>Bacteria</taxon>
        <taxon>Bacillati</taxon>
        <taxon>Cyanobacteriota</taxon>
        <taxon>Cyanophyceae</taxon>
        <taxon>Oscillatoriophycideae</taxon>
        <taxon>Oscillatoriales</taxon>
        <taxon>Sirenicapillariaceae</taxon>
        <taxon>Limnoraphis</taxon>
    </lineage>
</organism>
<keyword evidence="10" id="KW-1185">Reference proteome</keyword>
<evidence type="ECO:0000256" key="4">
    <source>
        <dbReference type="ARBA" id="ARBA00023014"/>
    </source>
</evidence>
<dbReference type="CDD" id="cd03467">
    <property type="entry name" value="Rieske"/>
    <property type="match status" value="1"/>
</dbReference>
<sequence length="289" mass="32221">MTSTQISPQDAVTLEDLVQEIKFFENTVLEWHDPEKLLVVEGLKKSIEALHKEALIRLIRSVKQESLSALRHAVEDEIVYGLLRYHELVKPPQPPLETRIQQALEEVRPGLKSHSGDVELVAVKLPDTVEVKLVGTCSNCPASTLTLKQGVEQAIKNHCPEIQHVISVNTPVSTNNSHSIISPFSTDNEAGWVAITTIEQIPEGGILAVELDGLKLIITRFADQIQAYRNSCTHLAMPLDKGEIKEGILTCSFHHFQYNLETGECLTAPEMPLQTYPVKRVGERVFVRV</sequence>
<accession>A0ABU5TT80</accession>
<keyword evidence="3" id="KW-0408">Iron</keyword>
<dbReference type="Proteomes" id="UP001301728">
    <property type="component" value="Unassembled WGS sequence"/>
</dbReference>